<keyword evidence="7" id="KW-0862">Zinc</keyword>
<evidence type="ECO:0000256" key="5">
    <source>
        <dbReference type="ARBA" id="ARBA00022759"/>
    </source>
</evidence>
<dbReference type="Gene3D" id="3.40.390.30">
    <property type="entry name" value="Metalloproteases ('zincins'), catalytic domain"/>
    <property type="match status" value="1"/>
</dbReference>
<evidence type="ECO:0000256" key="7">
    <source>
        <dbReference type="ARBA" id="ARBA00022833"/>
    </source>
</evidence>
<dbReference type="GO" id="GO:0004519">
    <property type="term" value="F:endonuclease activity"/>
    <property type="evidence" value="ECO:0007669"/>
    <property type="project" value="UniProtKB-KW"/>
</dbReference>
<comment type="cofactor">
    <cofactor evidence="1">
        <name>Zn(2+)</name>
        <dbReference type="ChEBI" id="CHEBI:29105"/>
    </cofactor>
</comment>
<keyword evidence="4" id="KW-0479">Metal-binding</keyword>
<dbReference type="Pfam" id="PF02130">
    <property type="entry name" value="YbeY"/>
    <property type="match status" value="1"/>
</dbReference>
<evidence type="ECO:0000256" key="4">
    <source>
        <dbReference type="ARBA" id="ARBA00022723"/>
    </source>
</evidence>
<evidence type="ECO:0000256" key="6">
    <source>
        <dbReference type="ARBA" id="ARBA00022801"/>
    </source>
</evidence>
<dbReference type="GO" id="GO:0046872">
    <property type="term" value="F:metal ion binding"/>
    <property type="evidence" value="ECO:0007669"/>
    <property type="project" value="UniProtKB-KW"/>
</dbReference>
<dbReference type="PROSITE" id="PS01306">
    <property type="entry name" value="UPF0054"/>
    <property type="match status" value="1"/>
</dbReference>
<proteinExistence type="inferred from homology"/>
<dbReference type="PANTHER" id="PTHR46986">
    <property type="entry name" value="ENDORIBONUCLEASE YBEY, CHLOROPLASTIC"/>
    <property type="match status" value="1"/>
</dbReference>
<gene>
    <name evidence="8" type="ORF">S12H4_50200</name>
</gene>
<keyword evidence="3" id="KW-0540">Nuclease</keyword>
<dbReference type="EMBL" id="BARW01031585">
    <property type="protein sequence ID" value="GAJ04209.1"/>
    <property type="molecule type" value="Genomic_DNA"/>
</dbReference>
<dbReference type="InterPro" id="IPR002036">
    <property type="entry name" value="YbeY"/>
</dbReference>
<dbReference type="InterPro" id="IPR020549">
    <property type="entry name" value="YbeY_CS"/>
</dbReference>
<evidence type="ECO:0000256" key="1">
    <source>
        <dbReference type="ARBA" id="ARBA00001947"/>
    </source>
</evidence>
<dbReference type="PANTHER" id="PTHR46986:SF1">
    <property type="entry name" value="ENDORIBONUCLEASE YBEY, CHLOROPLASTIC"/>
    <property type="match status" value="1"/>
</dbReference>
<dbReference type="HAMAP" id="MF_00009">
    <property type="entry name" value="Endoribonucl_YbeY"/>
    <property type="match status" value="1"/>
</dbReference>
<evidence type="ECO:0000256" key="3">
    <source>
        <dbReference type="ARBA" id="ARBA00022722"/>
    </source>
</evidence>
<dbReference type="NCBIfam" id="TIGR00043">
    <property type="entry name" value="rRNA maturation RNase YbeY"/>
    <property type="match status" value="1"/>
</dbReference>
<keyword evidence="6" id="KW-0378">Hydrolase</keyword>
<comment type="similarity">
    <text evidence="2">Belongs to the endoribonuclease YbeY family.</text>
</comment>
<dbReference type="SUPFAM" id="SSF55486">
    <property type="entry name" value="Metalloproteases ('zincins'), catalytic domain"/>
    <property type="match status" value="1"/>
</dbReference>
<accession>X1TG03</accession>
<dbReference type="GO" id="GO:0004222">
    <property type="term" value="F:metalloendopeptidase activity"/>
    <property type="evidence" value="ECO:0007669"/>
    <property type="project" value="InterPro"/>
</dbReference>
<evidence type="ECO:0000313" key="8">
    <source>
        <dbReference type="EMBL" id="GAJ04209.1"/>
    </source>
</evidence>
<keyword evidence="5" id="KW-0255">Endonuclease</keyword>
<dbReference type="AlphaFoldDB" id="X1TG03"/>
<comment type="caution">
    <text evidence="8">The sequence shown here is derived from an EMBL/GenBank/DDBJ whole genome shotgun (WGS) entry which is preliminary data.</text>
</comment>
<evidence type="ECO:0000256" key="2">
    <source>
        <dbReference type="ARBA" id="ARBA00010875"/>
    </source>
</evidence>
<sequence>MEIQINSQREIPGLKIQKIKRKLERVLRDLVCHDKELSILFTDDKQIAELNNRYLQRKGPTNVLAFPMAGEPMPKVESAMLGDVAISVDTAMRESKESGETLEYTIDRLLIHGVLHLMGYDHEKSAGEARRMALEEERLMGVVREV</sequence>
<dbReference type="GO" id="GO:0006364">
    <property type="term" value="P:rRNA processing"/>
    <property type="evidence" value="ECO:0007669"/>
    <property type="project" value="InterPro"/>
</dbReference>
<protein>
    <submittedName>
        <fullName evidence="8">Uncharacterized protein</fullName>
    </submittedName>
</protein>
<dbReference type="InterPro" id="IPR023091">
    <property type="entry name" value="MetalPrtase_cat_dom_sf_prd"/>
</dbReference>
<reference evidence="8" key="1">
    <citation type="journal article" date="2014" name="Front. Microbiol.">
        <title>High frequency of phylogenetically diverse reductive dehalogenase-homologous genes in deep subseafloor sedimentary metagenomes.</title>
        <authorList>
            <person name="Kawai M."/>
            <person name="Futagami T."/>
            <person name="Toyoda A."/>
            <person name="Takaki Y."/>
            <person name="Nishi S."/>
            <person name="Hori S."/>
            <person name="Arai W."/>
            <person name="Tsubouchi T."/>
            <person name="Morono Y."/>
            <person name="Uchiyama I."/>
            <person name="Ito T."/>
            <person name="Fujiyama A."/>
            <person name="Inagaki F."/>
            <person name="Takami H."/>
        </authorList>
    </citation>
    <scope>NUCLEOTIDE SEQUENCE</scope>
    <source>
        <strain evidence="8">Expedition CK06-06</strain>
    </source>
</reference>
<name>X1TG03_9ZZZZ</name>
<organism evidence="8">
    <name type="scientific">marine sediment metagenome</name>
    <dbReference type="NCBI Taxonomy" id="412755"/>
    <lineage>
        <taxon>unclassified sequences</taxon>
        <taxon>metagenomes</taxon>
        <taxon>ecological metagenomes</taxon>
    </lineage>
</organism>